<dbReference type="STRING" id="210143.A0A1R3ISB1"/>
<name>A0A1R3ISB1_COCAP</name>
<sequence>MYVVPPPQRSDPGSAGELSDLRVYQIWKGSNIFLFKGRFIFGPDVRSLGLTILLIVAPVSIFCVFVARKLMDDFSHHLGISIMVVAVVFTVYDLVLLLLTSGRDPGIIPRNAHPPEPEGFDGNTDVGAGQTPQLRLPRIKEVEVNGMTVKIKYCDTCMLYRPPRCSHCSICNNCVERFDHHCPWVGQCIGLRNYRFFFMFVFSTTLLCIYVFAFCWVYIRRIMVSEETTIWRAMIKTPASIVLIVYTFISMWFVGGLTAFHLYLISTNQTTYENFRYRYDRRANPYNKGVVENFKEIFCSSIPSSKNNFRAMVPREPALPTRPGGFMSPTLGKAVDDIEMGRKTVWSDMGAGADHCEGQLTSDRVNVKEGELGELSPDIRTTVDESGDRGGIHPRRSSWGRKSGSWEMSPEVLALAARVGEPNRTVGSSSSSLTTENRQTEGPDHAPRFKASVNFNGEIFESPSYCPTLRQAEHAAAEVALNKLSSKGPSRSLTARVLDETGIYKNLLQETAHRAGLNLPVYTTVRSGPGHVPIFTCTVELAGMNFTGEPAKTKKQAEKNAAIAAWSALKRMPRLDSLTNKESDNKEDQDQAVVSRVLSSFKPKDVETRQQQFRRRDFNFNHHLAKRRMVKNNRDIASSPSSSSTSGNGNSLFHQQWRLMDLLMDSAMDGSSSTQKQNSFVSLLPPPPPRTASKILPPSNRPIPIQIRGKSEVKLPPPPPPPPPPPAVLEEHLKDEEEWLGVKSIEKEGSLGSKSNVFGGSSSSSSSCSIYRPAAIPISSGNGKLLNNCMLDNATRIEANQIISRLIGSPNPSQMAQNMYNCGGFISPHRMAPAVKIRSVIPVCAAPPPPAAAAAPTTRPPQESTTAAENSEQLSTELMNLKL</sequence>
<dbReference type="EMBL" id="AWWV01009596">
    <property type="protein sequence ID" value="OMO85468.1"/>
    <property type="molecule type" value="Genomic_DNA"/>
</dbReference>
<evidence type="ECO:0000256" key="9">
    <source>
        <dbReference type="RuleBase" id="RU079119"/>
    </source>
</evidence>
<proteinExistence type="inferred from homology"/>
<dbReference type="PROSITE" id="PS50137">
    <property type="entry name" value="DS_RBD"/>
    <property type="match status" value="2"/>
</dbReference>
<feature type="compositionally biased region" description="Low complexity" evidence="10">
    <location>
        <begin position="638"/>
        <end position="651"/>
    </location>
</feature>
<dbReference type="InterPro" id="IPR014720">
    <property type="entry name" value="dsRBD_dom"/>
</dbReference>
<keyword evidence="5 8" id="KW-0694">RNA-binding</keyword>
<comment type="caution">
    <text evidence="12">The sequence shown here is derived from an EMBL/GenBank/DDBJ whole genome shotgun (WGS) entry which is preliminary data.</text>
</comment>
<feature type="compositionally biased region" description="Low complexity" evidence="10">
    <location>
        <begin position="852"/>
        <end position="861"/>
    </location>
</feature>
<evidence type="ECO:0000313" key="13">
    <source>
        <dbReference type="Proteomes" id="UP000188268"/>
    </source>
</evidence>
<dbReference type="InterPro" id="IPR044451">
    <property type="entry name" value="AtDRB-like_DSRM_2"/>
</dbReference>
<evidence type="ECO:0000256" key="4">
    <source>
        <dbReference type="ARBA" id="ARBA00022737"/>
    </source>
</evidence>
<dbReference type="CDD" id="cd19908">
    <property type="entry name" value="DSRM_AtDRB-like_rpt2"/>
    <property type="match status" value="1"/>
</dbReference>
<keyword evidence="9" id="KW-0808">Transferase</keyword>
<feature type="region of interest" description="Disordered" evidence="10">
    <location>
        <begin position="604"/>
        <end position="651"/>
    </location>
</feature>
<evidence type="ECO:0000256" key="5">
    <source>
        <dbReference type="ARBA" id="ARBA00022884"/>
    </source>
</evidence>
<feature type="domain" description="DRBM" evidence="11">
    <location>
        <begin position="433"/>
        <end position="486"/>
    </location>
</feature>
<dbReference type="Gene3D" id="3.30.160.20">
    <property type="match status" value="2"/>
</dbReference>
<feature type="region of interest" description="Disordered" evidence="10">
    <location>
        <begin position="418"/>
        <end position="449"/>
    </location>
</feature>
<dbReference type="SUPFAM" id="SSF54768">
    <property type="entry name" value="dsRNA-binding domain-like"/>
    <property type="match status" value="2"/>
</dbReference>
<keyword evidence="9" id="KW-0012">Acyltransferase</keyword>
<dbReference type="PANTHER" id="PTHR46031:SF29">
    <property type="entry name" value="DRBM DOMAIN-CONTAINING PROTEIN"/>
    <property type="match status" value="1"/>
</dbReference>
<dbReference type="InterPro" id="IPR001594">
    <property type="entry name" value="Palmitoyltrfase_DHHC"/>
</dbReference>
<dbReference type="OrthoDB" id="4096362at2759"/>
<evidence type="ECO:0000256" key="8">
    <source>
        <dbReference type="PROSITE-ProRule" id="PRU00266"/>
    </source>
</evidence>
<evidence type="ECO:0000256" key="1">
    <source>
        <dbReference type="ARBA" id="ARBA00004127"/>
    </source>
</evidence>
<comment type="domain">
    <text evidence="9">The DHHC domain is required for palmitoyltransferase activity.</text>
</comment>
<feature type="transmembrane region" description="Helical" evidence="9">
    <location>
        <begin position="240"/>
        <end position="264"/>
    </location>
</feature>
<feature type="compositionally biased region" description="Basic and acidic residues" evidence="10">
    <location>
        <begin position="604"/>
        <end position="620"/>
    </location>
</feature>
<evidence type="ECO:0000256" key="6">
    <source>
        <dbReference type="ARBA" id="ARBA00022989"/>
    </source>
</evidence>
<feature type="compositionally biased region" description="Basic and acidic residues" evidence="10">
    <location>
        <begin position="381"/>
        <end position="391"/>
    </location>
</feature>
<dbReference type="Gramene" id="OMO85468">
    <property type="protein sequence ID" value="OMO85468"/>
    <property type="gene ID" value="CCACVL1_10169"/>
</dbReference>
<feature type="compositionally biased region" description="Basic and acidic residues" evidence="10">
    <location>
        <begin position="438"/>
        <end position="447"/>
    </location>
</feature>
<evidence type="ECO:0000256" key="10">
    <source>
        <dbReference type="SAM" id="MobiDB-lite"/>
    </source>
</evidence>
<reference evidence="12 13" key="1">
    <citation type="submission" date="2013-09" db="EMBL/GenBank/DDBJ databases">
        <title>Corchorus capsularis genome sequencing.</title>
        <authorList>
            <person name="Alam M."/>
            <person name="Haque M.S."/>
            <person name="Islam M.S."/>
            <person name="Emdad E.M."/>
            <person name="Islam M.M."/>
            <person name="Ahmed B."/>
            <person name="Halim A."/>
            <person name="Hossen Q.M.M."/>
            <person name="Hossain M.Z."/>
            <person name="Ahmed R."/>
            <person name="Khan M.M."/>
            <person name="Islam R."/>
            <person name="Rashid M.M."/>
            <person name="Khan S.A."/>
            <person name="Rahman M.S."/>
            <person name="Alam M."/>
        </authorList>
    </citation>
    <scope>NUCLEOTIDE SEQUENCE [LARGE SCALE GENOMIC DNA]</scope>
    <source>
        <strain evidence="13">cv. CVL-1</strain>
        <tissue evidence="12">Whole seedling</tissue>
    </source>
</reference>
<dbReference type="GO" id="GO:0019706">
    <property type="term" value="F:protein-cysteine S-palmitoyltransferase activity"/>
    <property type="evidence" value="ECO:0007669"/>
    <property type="project" value="UniProtKB-EC"/>
</dbReference>
<feature type="region of interest" description="Disordered" evidence="10">
    <location>
        <begin position="379"/>
        <end position="404"/>
    </location>
</feature>
<comment type="similarity">
    <text evidence="2 9">Belongs to the DHHC palmitoyltransferase family.</text>
</comment>
<dbReference type="EC" id="2.3.1.225" evidence="9"/>
<evidence type="ECO:0000256" key="2">
    <source>
        <dbReference type="ARBA" id="ARBA00008574"/>
    </source>
</evidence>
<dbReference type="PROSITE" id="PS50216">
    <property type="entry name" value="DHHC"/>
    <property type="match status" value="1"/>
</dbReference>
<protein>
    <recommendedName>
        <fullName evidence="9">S-acyltransferase</fullName>
        <ecNumber evidence="9">2.3.1.225</ecNumber>
    </recommendedName>
    <alternativeName>
        <fullName evidence="9">Palmitoyltransferase</fullName>
    </alternativeName>
</protein>
<feature type="domain" description="DRBM" evidence="11">
    <location>
        <begin position="503"/>
        <end position="571"/>
    </location>
</feature>
<feature type="compositionally biased region" description="Polar residues" evidence="10">
    <location>
        <begin position="425"/>
        <end position="437"/>
    </location>
</feature>
<feature type="compositionally biased region" description="Polar residues" evidence="10">
    <location>
        <begin position="862"/>
        <end position="883"/>
    </location>
</feature>
<keyword evidence="13" id="KW-1185">Reference proteome</keyword>
<dbReference type="SMART" id="SM00358">
    <property type="entry name" value="DSRM"/>
    <property type="match status" value="2"/>
</dbReference>
<feature type="transmembrane region" description="Helical" evidence="9">
    <location>
        <begin position="78"/>
        <end position="99"/>
    </location>
</feature>
<dbReference type="Pfam" id="PF00035">
    <property type="entry name" value="dsrm"/>
    <property type="match status" value="2"/>
</dbReference>
<organism evidence="12 13">
    <name type="scientific">Corchorus capsularis</name>
    <name type="common">Jute</name>
    <dbReference type="NCBI Taxonomy" id="210143"/>
    <lineage>
        <taxon>Eukaryota</taxon>
        <taxon>Viridiplantae</taxon>
        <taxon>Streptophyta</taxon>
        <taxon>Embryophyta</taxon>
        <taxon>Tracheophyta</taxon>
        <taxon>Spermatophyta</taxon>
        <taxon>Magnoliopsida</taxon>
        <taxon>eudicotyledons</taxon>
        <taxon>Gunneridae</taxon>
        <taxon>Pentapetalae</taxon>
        <taxon>rosids</taxon>
        <taxon>malvids</taxon>
        <taxon>Malvales</taxon>
        <taxon>Malvaceae</taxon>
        <taxon>Grewioideae</taxon>
        <taxon>Apeibeae</taxon>
        <taxon>Corchorus</taxon>
    </lineage>
</organism>
<evidence type="ECO:0000256" key="3">
    <source>
        <dbReference type="ARBA" id="ARBA00022692"/>
    </source>
</evidence>
<evidence type="ECO:0000256" key="7">
    <source>
        <dbReference type="ARBA" id="ARBA00023136"/>
    </source>
</evidence>
<feature type="compositionally biased region" description="Polar residues" evidence="10">
    <location>
        <begin position="669"/>
        <end position="681"/>
    </location>
</feature>
<gene>
    <name evidence="12" type="ORF">CCACVL1_10169</name>
</gene>
<dbReference type="Proteomes" id="UP000188268">
    <property type="component" value="Unassembled WGS sequence"/>
</dbReference>
<feature type="region of interest" description="Disordered" evidence="10">
    <location>
        <begin position="668"/>
        <end position="704"/>
    </location>
</feature>
<feature type="region of interest" description="Disordered" evidence="10">
    <location>
        <begin position="848"/>
        <end position="883"/>
    </location>
</feature>
<dbReference type="FunFam" id="3.30.160.20:FF:000036">
    <property type="entry name" value="Double-stranded RNA-binding protein 2"/>
    <property type="match status" value="1"/>
</dbReference>
<keyword evidence="6 9" id="KW-1133">Transmembrane helix</keyword>
<dbReference type="PANTHER" id="PTHR46031">
    <property type="match status" value="1"/>
</dbReference>
<evidence type="ECO:0000313" key="12">
    <source>
        <dbReference type="EMBL" id="OMO85468.1"/>
    </source>
</evidence>
<feature type="transmembrane region" description="Helical" evidence="9">
    <location>
        <begin position="196"/>
        <end position="219"/>
    </location>
</feature>
<keyword evidence="7 9" id="KW-0472">Membrane</keyword>
<dbReference type="Pfam" id="PF01529">
    <property type="entry name" value="DHHC"/>
    <property type="match status" value="1"/>
</dbReference>
<comment type="catalytic activity">
    <reaction evidence="9">
        <text>L-cysteinyl-[protein] + hexadecanoyl-CoA = S-hexadecanoyl-L-cysteinyl-[protein] + CoA</text>
        <dbReference type="Rhea" id="RHEA:36683"/>
        <dbReference type="Rhea" id="RHEA-COMP:10131"/>
        <dbReference type="Rhea" id="RHEA-COMP:11032"/>
        <dbReference type="ChEBI" id="CHEBI:29950"/>
        <dbReference type="ChEBI" id="CHEBI:57287"/>
        <dbReference type="ChEBI" id="CHEBI:57379"/>
        <dbReference type="ChEBI" id="CHEBI:74151"/>
        <dbReference type="EC" id="2.3.1.225"/>
    </reaction>
</comment>
<keyword evidence="3 9" id="KW-0812">Transmembrane</keyword>
<evidence type="ECO:0000259" key="11">
    <source>
        <dbReference type="PROSITE" id="PS50137"/>
    </source>
</evidence>
<feature type="transmembrane region" description="Helical" evidence="9">
    <location>
        <begin position="48"/>
        <end position="66"/>
    </location>
</feature>
<accession>A0A1R3ISB1</accession>
<dbReference type="AlphaFoldDB" id="A0A1R3ISB1"/>
<comment type="subcellular location">
    <subcellularLocation>
        <location evidence="1">Endomembrane system</location>
        <topology evidence="1">Multi-pass membrane protein</topology>
    </subcellularLocation>
</comment>
<dbReference type="GO" id="GO:0012505">
    <property type="term" value="C:endomembrane system"/>
    <property type="evidence" value="ECO:0007669"/>
    <property type="project" value="UniProtKB-SubCell"/>
</dbReference>
<keyword evidence="4" id="KW-0677">Repeat</keyword>
<dbReference type="GO" id="GO:0003725">
    <property type="term" value="F:double-stranded RNA binding"/>
    <property type="evidence" value="ECO:0007669"/>
    <property type="project" value="InterPro"/>
</dbReference>